<dbReference type="SUPFAM" id="SSF52025">
    <property type="entry name" value="PA domain"/>
    <property type="match status" value="1"/>
</dbReference>
<dbReference type="NCBIfam" id="TIGR01451">
    <property type="entry name" value="B_ant_repeat"/>
    <property type="match status" value="1"/>
</dbReference>
<keyword evidence="7 9" id="KW-0720">Serine protease</keyword>
<organism evidence="19 20">
    <name type="scientific">Georgenia faecalis</name>
    <dbReference type="NCBI Taxonomy" id="2483799"/>
    <lineage>
        <taxon>Bacteria</taxon>
        <taxon>Bacillati</taxon>
        <taxon>Actinomycetota</taxon>
        <taxon>Actinomycetes</taxon>
        <taxon>Micrococcales</taxon>
        <taxon>Bogoriellaceae</taxon>
        <taxon>Georgenia</taxon>
    </lineage>
</organism>
<feature type="domain" description="Inhibitor I9" evidence="17">
    <location>
        <begin position="148"/>
        <end position="191"/>
    </location>
</feature>
<dbReference type="Gene3D" id="2.60.40.740">
    <property type="match status" value="1"/>
</dbReference>
<feature type="domain" description="Peptidase C-terminal archaeal/bacterial" evidence="16">
    <location>
        <begin position="886"/>
        <end position="951"/>
    </location>
</feature>
<comment type="similarity">
    <text evidence="2 9 10">Belongs to the peptidase S8 family.</text>
</comment>
<dbReference type="Gene3D" id="2.60.40.2310">
    <property type="match status" value="1"/>
</dbReference>
<evidence type="ECO:0000259" key="15">
    <source>
        <dbReference type="Pfam" id="PF02225"/>
    </source>
</evidence>
<dbReference type="InterPro" id="IPR010259">
    <property type="entry name" value="S8pro/Inhibitor_I9"/>
</dbReference>
<dbReference type="SUPFAM" id="SSF141072">
    <property type="entry name" value="CalX-like"/>
    <property type="match status" value="1"/>
</dbReference>
<dbReference type="InterPro" id="IPR034197">
    <property type="entry name" value="Peptidases_S8_3"/>
</dbReference>
<dbReference type="CDD" id="cd02120">
    <property type="entry name" value="PA_subtilisin_like"/>
    <property type="match status" value="1"/>
</dbReference>
<dbReference type="Pfam" id="PF17766">
    <property type="entry name" value="fn3_6"/>
    <property type="match status" value="1"/>
</dbReference>
<evidence type="ECO:0000256" key="11">
    <source>
        <dbReference type="SAM" id="MobiDB-lite"/>
    </source>
</evidence>
<evidence type="ECO:0000256" key="8">
    <source>
        <dbReference type="ARBA" id="ARBA00023180"/>
    </source>
</evidence>
<evidence type="ECO:0000256" key="5">
    <source>
        <dbReference type="ARBA" id="ARBA00022729"/>
    </source>
</evidence>
<evidence type="ECO:0000256" key="9">
    <source>
        <dbReference type="PROSITE-ProRule" id="PRU01240"/>
    </source>
</evidence>
<comment type="caution">
    <text evidence="19">The sequence shown here is derived from an EMBL/GenBank/DDBJ whole genome shotgun (WGS) entry which is preliminary data.</text>
</comment>
<keyword evidence="4 9" id="KW-0645">Protease</keyword>
<dbReference type="InterPro" id="IPR046450">
    <property type="entry name" value="PA_dom_sf"/>
</dbReference>
<reference evidence="20" key="1">
    <citation type="journal article" date="2019" name="Int. J. Syst. Evol. Microbiol.">
        <title>The Global Catalogue of Microorganisms (GCM) 10K type strain sequencing project: providing services to taxonomists for standard genome sequencing and annotation.</title>
        <authorList>
            <consortium name="The Broad Institute Genomics Platform"/>
            <consortium name="The Broad Institute Genome Sequencing Center for Infectious Disease"/>
            <person name="Wu L."/>
            <person name="Ma J."/>
        </authorList>
    </citation>
    <scope>NUCLEOTIDE SEQUENCE [LARGE SCALE GENOMIC DNA]</scope>
    <source>
        <strain evidence="20">JCM 3369</strain>
    </source>
</reference>
<dbReference type="PROSITE" id="PS00138">
    <property type="entry name" value="SUBTILASE_SER"/>
    <property type="match status" value="1"/>
</dbReference>
<keyword evidence="8" id="KW-0325">Glycoprotein</keyword>
<feature type="domain" description="Peptidase S8/S53" evidence="13">
    <location>
        <begin position="220"/>
        <end position="682"/>
    </location>
</feature>
<keyword evidence="5 12" id="KW-0732">Signal</keyword>
<name>A0ABV9D8S4_9MICO</name>
<dbReference type="Gene3D" id="2.60.120.380">
    <property type="match status" value="1"/>
</dbReference>
<keyword evidence="20" id="KW-1185">Reference proteome</keyword>
<dbReference type="CDD" id="cd04852">
    <property type="entry name" value="Peptidases_S8_3"/>
    <property type="match status" value="1"/>
</dbReference>
<dbReference type="Gene3D" id="3.50.30.30">
    <property type="match status" value="1"/>
</dbReference>
<dbReference type="Pfam" id="PF02225">
    <property type="entry name" value="PA"/>
    <property type="match status" value="1"/>
</dbReference>
<dbReference type="Proteomes" id="UP001595955">
    <property type="component" value="Unassembled WGS sequence"/>
</dbReference>
<dbReference type="InterPro" id="IPR036852">
    <property type="entry name" value="Peptidase_S8/S53_dom_sf"/>
</dbReference>
<feature type="region of interest" description="Disordered" evidence="11">
    <location>
        <begin position="41"/>
        <end position="75"/>
    </location>
</feature>
<accession>A0ABV9D8S4</accession>
<evidence type="ECO:0000256" key="6">
    <source>
        <dbReference type="ARBA" id="ARBA00022801"/>
    </source>
</evidence>
<keyword evidence="6 9" id="KW-0378">Hydrolase</keyword>
<feature type="compositionally biased region" description="Low complexity" evidence="11">
    <location>
        <begin position="41"/>
        <end position="55"/>
    </location>
</feature>
<dbReference type="Pfam" id="PF01345">
    <property type="entry name" value="DUF11"/>
    <property type="match status" value="1"/>
</dbReference>
<dbReference type="InterPro" id="IPR003137">
    <property type="entry name" value="PA_domain"/>
</dbReference>
<feature type="chain" id="PRO_5045849363" evidence="12">
    <location>
        <begin position="25"/>
        <end position="1547"/>
    </location>
</feature>
<dbReference type="PRINTS" id="PR00723">
    <property type="entry name" value="SUBTILISIN"/>
</dbReference>
<evidence type="ECO:0000256" key="4">
    <source>
        <dbReference type="ARBA" id="ARBA00022670"/>
    </source>
</evidence>
<dbReference type="InterPro" id="IPR007280">
    <property type="entry name" value="Peptidase_C_arc/bac"/>
</dbReference>
<evidence type="ECO:0000256" key="1">
    <source>
        <dbReference type="ARBA" id="ARBA00004613"/>
    </source>
</evidence>
<sequence length="1547" mass="159109">MSRARPRLLAALTAATLIAGLAPAAAGAPSDRDAVAIRPAATSAPAPGAPRAEGATVEGADVTATTSVPRDEAKGTVMRLGSAPQAERYIVQLAQPAVSAYEGGIAQLQATRPEPGDQLDPAAAPVQEYVAYLADEQADLRARIAAEIGHTPTVDFTYAYALNGIAVALTADEAAAVAELPGVTSVVVDVERMPQSDNGPRWIGAPAIWEGTATGVATRGEGIVVGVLDTGVNPSNPSFADSVPLEDGGDGYDHTNPRGAGTYVGICDPANTAQYDARFACNDKLIGAWDFVGDGPFDTDGHGSHTASTAAGNQVAAVVEGPSGISETRTISGVAPHANLITYDVCVDGCSTAAITAAIDQAIRDEVDVINYSIGGDSPSNAWSDPDAQGFLAARAAGIFVATSAGNDGPDAETLGSPADVPWITSVAASTHDRTYPNTVTDLTRADGEGLAPIEGLGFTTGHGSAPVVYAGDFGDPLCQAGAFEDGELDGLIVVCDRGVNGRVEKGQVVADAGAAGMILANDEPSGASLTGDAHVLPAVHISYDDGVVLKAWLAEGEGHTARITGATLSEDPADGDITADFSSRGPNRAMDIVSPSVSAPGVDILAAAGVSTADAEVEPYWTFISGTSMASPHVAGAGALLVAQRPDWSPAELQSALMTTAERDLTKEDGVTPADPFDQGSGRVDLDAAARAGLVLDESVADYEAANPAEGGDPSQLNLASMANGECLQECSWTRTLTGDAPGSVTWTASVTSAEGVTLTVEPATFTLADGATQDITVTAQVSAAELDVWAFGEVVLTPSAEGVPDAAFPVAVLPSAGVLPDEVVIDTRRDAGSQLVEGLRAVAISDLHIEAAGLTPSQTAEYSLAQDPTNTDPYDTPAGTTLVRVDVPEGASRLVVEVTESTATDIDLFVGRGEAASLATEECRSATAGALESCDIGAPEAGAWWVLVQNWEASAAGATDTLTLGTAVVVGDAGNLWAEGPATHPAAEPFDLRVFYDEPALEAGQRWYGALTLGSSPDGAGDIGILPVTLNRFPDDVTKTADVETAAPGDTVTYEVTVAPNVTDEDLTYSLTDTIPEGMTYVEGSATGGATVTDGVLEWEGVLPTAVGAQGSYVITRSGEDPACANPFNGTGYVDLATLGNFRTDAGISGDTKAFTVSSPAPFSFYGVDYNAITLTDDGFVVFDVMTHYAGTPWVPQALPSPAAPNNLLAMLWQDMEIVYDAATNRGVTLVNLGGTVPGSALVIEYDDVQLLDDPESTYDVELFAFRGQDDTPGAYEFYVAYDNVSGPVDGPLTIGAEDATGTAGQALVNGASGEGVVADDSVVCFDYQGVSFDPVTITYQATVDDEGLANGDVLTNEVTHVTDNPGAQPVTVGVDVTVEGVVAPTPVVTVERTQDAREPRTNGVFTFTRTGDLSAALTVGYEVDLDGVRVGRDIRALDGTVTFAAGQAQATETVEVLNRSGRQRDVRTVTVSLVDAEAYDVGEPASASLRVIDASGSGAPAEPPGAPECSISDERCWFHWFSSYAEWLLWKLFSWLFPGLPQHP</sequence>
<feature type="active site" description="Charge relay system" evidence="9">
    <location>
        <position position="229"/>
    </location>
</feature>
<dbReference type="RefSeq" id="WP_122824131.1">
    <property type="nucleotide sequence ID" value="NZ_CP033325.1"/>
</dbReference>
<evidence type="ECO:0000259" key="13">
    <source>
        <dbReference type="Pfam" id="PF00082"/>
    </source>
</evidence>
<proteinExistence type="inferred from homology"/>
<dbReference type="PROSITE" id="PS00136">
    <property type="entry name" value="SUBTILASE_ASP"/>
    <property type="match status" value="1"/>
</dbReference>
<evidence type="ECO:0000256" key="7">
    <source>
        <dbReference type="ARBA" id="ARBA00022825"/>
    </source>
</evidence>
<evidence type="ECO:0000259" key="14">
    <source>
        <dbReference type="Pfam" id="PF01345"/>
    </source>
</evidence>
<evidence type="ECO:0000256" key="10">
    <source>
        <dbReference type="RuleBase" id="RU003355"/>
    </source>
</evidence>
<feature type="active site" description="Charge relay system" evidence="9">
    <location>
        <position position="302"/>
    </location>
</feature>
<dbReference type="InterPro" id="IPR001434">
    <property type="entry name" value="OmcB-like_DUF11"/>
</dbReference>
<dbReference type="InterPro" id="IPR038081">
    <property type="entry name" value="CalX-like_sf"/>
</dbReference>
<keyword evidence="3" id="KW-0964">Secreted</keyword>
<dbReference type="Pfam" id="PF04151">
    <property type="entry name" value="PPC"/>
    <property type="match status" value="1"/>
</dbReference>
<dbReference type="InterPro" id="IPR023827">
    <property type="entry name" value="Peptidase_S8_Asp-AS"/>
</dbReference>
<feature type="domain" description="DUF11" evidence="14">
    <location>
        <begin position="1039"/>
        <end position="1118"/>
    </location>
</feature>
<evidence type="ECO:0000259" key="17">
    <source>
        <dbReference type="Pfam" id="PF05922"/>
    </source>
</evidence>
<dbReference type="InterPro" id="IPR047589">
    <property type="entry name" value="DUF11_rpt"/>
</dbReference>
<dbReference type="InterPro" id="IPR023828">
    <property type="entry name" value="Peptidase_S8_Ser-AS"/>
</dbReference>
<dbReference type="PANTHER" id="PTHR10795">
    <property type="entry name" value="PROPROTEIN CONVERTASE SUBTILISIN/KEXIN"/>
    <property type="match status" value="1"/>
</dbReference>
<dbReference type="SUPFAM" id="SSF52743">
    <property type="entry name" value="Subtilisin-like"/>
    <property type="match status" value="1"/>
</dbReference>
<dbReference type="Gene3D" id="3.40.50.200">
    <property type="entry name" value="Peptidase S8/S53 domain"/>
    <property type="match status" value="1"/>
</dbReference>
<dbReference type="InterPro" id="IPR045051">
    <property type="entry name" value="SBT"/>
</dbReference>
<dbReference type="InterPro" id="IPR000209">
    <property type="entry name" value="Peptidase_S8/S53_dom"/>
</dbReference>
<feature type="region of interest" description="Disordered" evidence="11">
    <location>
        <begin position="665"/>
        <end position="684"/>
    </location>
</feature>
<feature type="signal peptide" evidence="12">
    <location>
        <begin position="1"/>
        <end position="24"/>
    </location>
</feature>
<dbReference type="InterPro" id="IPR015500">
    <property type="entry name" value="Peptidase_S8_subtilisin-rel"/>
</dbReference>
<protein>
    <submittedName>
        <fullName evidence="19">S8 family serine peptidase</fullName>
    </submittedName>
</protein>
<evidence type="ECO:0000313" key="20">
    <source>
        <dbReference type="Proteomes" id="UP001595955"/>
    </source>
</evidence>
<evidence type="ECO:0000256" key="2">
    <source>
        <dbReference type="ARBA" id="ARBA00011073"/>
    </source>
</evidence>
<dbReference type="Gene3D" id="2.60.40.2030">
    <property type="match status" value="1"/>
</dbReference>
<feature type="domain" description="PA" evidence="15">
    <location>
        <begin position="465"/>
        <end position="548"/>
    </location>
</feature>
<comment type="subcellular location">
    <subcellularLocation>
        <location evidence="1">Secreted</location>
    </subcellularLocation>
</comment>
<evidence type="ECO:0000256" key="12">
    <source>
        <dbReference type="SAM" id="SignalP"/>
    </source>
</evidence>
<dbReference type="Pfam" id="PF00082">
    <property type="entry name" value="Peptidase_S8"/>
    <property type="match status" value="1"/>
</dbReference>
<feature type="active site" description="Charge relay system" evidence="9">
    <location>
        <position position="629"/>
    </location>
</feature>
<evidence type="ECO:0000256" key="3">
    <source>
        <dbReference type="ARBA" id="ARBA00022525"/>
    </source>
</evidence>
<evidence type="ECO:0000259" key="16">
    <source>
        <dbReference type="Pfam" id="PF04151"/>
    </source>
</evidence>
<dbReference type="EMBL" id="JBHSGF010000004">
    <property type="protein sequence ID" value="MFC4555149.1"/>
    <property type="molecule type" value="Genomic_DNA"/>
</dbReference>
<evidence type="ECO:0000259" key="18">
    <source>
        <dbReference type="Pfam" id="PF17766"/>
    </source>
</evidence>
<feature type="domain" description="Subtilisin-like protease fibronectin type-III" evidence="18">
    <location>
        <begin position="717"/>
        <end position="800"/>
    </location>
</feature>
<dbReference type="Pfam" id="PF05922">
    <property type="entry name" value="Inhibitor_I9"/>
    <property type="match status" value="1"/>
</dbReference>
<evidence type="ECO:0000313" key="19">
    <source>
        <dbReference type="EMBL" id="MFC4555149.1"/>
    </source>
</evidence>
<dbReference type="InterPro" id="IPR041469">
    <property type="entry name" value="Subtilisin-like_FN3"/>
</dbReference>
<gene>
    <name evidence="19" type="ORF">ACFO3F_07795</name>
</gene>
<dbReference type="PROSITE" id="PS51892">
    <property type="entry name" value="SUBTILASE"/>
    <property type="match status" value="1"/>
</dbReference>